<keyword evidence="1" id="KW-0472">Membrane</keyword>
<keyword evidence="1" id="KW-0812">Transmembrane</keyword>
<feature type="transmembrane region" description="Helical" evidence="1">
    <location>
        <begin position="129"/>
        <end position="150"/>
    </location>
</feature>
<keyword evidence="1" id="KW-1133">Transmembrane helix</keyword>
<feature type="transmembrane region" description="Helical" evidence="1">
    <location>
        <begin position="58"/>
        <end position="76"/>
    </location>
</feature>
<accession>A0A8H7XSL9</accession>
<reference evidence="2" key="1">
    <citation type="submission" date="2021-02" db="EMBL/GenBank/DDBJ databases">
        <title>Psilocybe cubensis genome.</title>
        <authorList>
            <person name="Mckernan K.J."/>
            <person name="Crawford S."/>
            <person name="Trippe A."/>
            <person name="Kane L.T."/>
            <person name="Mclaughlin S."/>
        </authorList>
    </citation>
    <scope>NUCLEOTIDE SEQUENCE [LARGE SCALE GENOMIC DNA]</scope>
    <source>
        <strain evidence="2">MGC-MH-2018</strain>
    </source>
</reference>
<feature type="transmembrane region" description="Helical" evidence="1">
    <location>
        <begin position="88"/>
        <end position="108"/>
    </location>
</feature>
<protein>
    <submittedName>
        <fullName evidence="2">Uncharacterized protein</fullName>
    </submittedName>
</protein>
<name>A0A8H7XSL9_PSICU</name>
<gene>
    <name evidence="2" type="ORF">JR316_009677</name>
</gene>
<dbReference type="AlphaFoldDB" id="A0A8H7XSL9"/>
<proteinExistence type="predicted"/>
<dbReference type="EMBL" id="JAFIQS010000010">
    <property type="protein sequence ID" value="KAG5164983.1"/>
    <property type="molecule type" value="Genomic_DNA"/>
</dbReference>
<evidence type="ECO:0000256" key="1">
    <source>
        <dbReference type="SAM" id="Phobius"/>
    </source>
</evidence>
<feature type="transmembrane region" description="Helical" evidence="1">
    <location>
        <begin position="170"/>
        <end position="193"/>
    </location>
</feature>
<feature type="transmembrane region" description="Helical" evidence="1">
    <location>
        <begin position="23"/>
        <end position="46"/>
    </location>
</feature>
<sequence length="249" mass="26713">MVFVNGGKTRDDILETELTPPHWYVVLMGAVLLYASFIISDGLLVWRCYHVCGRSIRWLAVPLTLFIAECSLYIAFICLGTDPIANALAFTLLATTLCTTCLIAYRIITASSSKDAYGSLPSQRLFHRILAMIVESAAAYAVVLLVWSIVPHLPGPNTAAAGYGKIVVNGYVETVLVVVSGMAPTVLVARLAVTNTSSTTLSATTREVYVSGLQFGSCRSICTTLEQTGSHSHKLAGNLSMSDSGSEKR</sequence>
<comment type="caution">
    <text evidence="2">The sequence shown here is derived from an EMBL/GenBank/DDBJ whole genome shotgun (WGS) entry which is preliminary data.</text>
</comment>
<evidence type="ECO:0000313" key="2">
    <source>
        <dbReference type="EMBL" id="KAG5164983.1"/>
    </source>
</evidence>
<organism evidence="2">
    <name type="scientific">Psilocybe cubensis</name>
    <name type="common">Psychedelic mushroom</name>
    <name type="synonym">Stropharia cubensis</name>
    <dbReference type="NCBI Taxonomy" id="181762"/>
    <lineage>
        <taxon>Eukaryota</taxon>
        <taxon>Fungi</taxon>
        <taxon>Dikarya</taxon>
        <taxon>Basidiomycota</taxon>
        <taxon>Agaricomycotina</taxon>
        <taxon>Agaricomycetes</taxon>
        <taxon>Agaricomycetidae</taxon>
        <taxon>Agaricales</taxon>
        <taxon>Agaricineae</taxon>
        <taxon>Strophariaceae</taxon>
        <taxon>Psilocybe</taxon>
    </lineage>
</organism>